<name>A0A0C2CNG9_9BILA</name>
<keyword evidence="2" id="KW-1185">Reference proteome</keyword>
<gene>
    <name evidence="1" type="ORF">ANCDUO_11539</name>
</gene>
<dbReference type="AlphaFoldDB" id="A0A0C2CNG9"/>
<dbReference type="Proteomes" id="UP000054047">
    <property type="component" value="Unassembled WGS sequence"/>
</dbReference>
<proteinExistence type="predicted"/>
<reference evidence="1 2" key="1">
    <citation type="submission" date="2013-12" db="EMBL/GenBank/DDBJ databases">
        <title>Draft genome of the parsitic nematode Ancylostoma duodenale.</title>
        <authorList>
            <person name="Mitreva M."/>
        </authorList>
    </citation>
    <scope>NUCLEOTIDE SEQUENCE [LARGE SCALE GENOMIC DNA]</scope>
    <source>
        <strain evidence="1 2">Zhejiang</strain>
    </source>
</reference>
<dbReference type="OrthoDB" id="5822924at2759"/>
<evidence type="ECO:0000313" key="2">
    <source>
        <dbReference type="Proteomes" id="UP000054047"/>
    </source>
</evidence>
<organism evidence="1 2">
    <name type="scientific">Ancylostoma duodenale</name>
    <dbReference type="NCBI Taxonomy" id="51022"/>
    <lineage>
        <taxon>Eukaryota</taxon>
        <taxon>Metazoa</taxon>
        <taxon>Ecdysozoa</taxon>
        <taxon>Nematoda</taxon>
        <taxon>Chromadorea</taxon>
        <taxon>Rhabditida</taxon>
        <taxon>Rhabditina</taxon>
        <taxon>Rhabditomorpha</taxon>
        <taxon>Strongyloidea</taxon>
        <taxon>Ancylostomatidae</taxon>
        <taxon>Ancylostomatinae</taxon>
        <taxon>Ancylostoma</taxon>
    </lineage>
</organism>
<protein>
    <submittedName>
        <fullName evidence="1">Uncharacterized protein</fullName>
    </submittedName>
</protein>
<dbReference type="EMBL" id="KN733332">
    <property type="protein sequence ID" value="KIH58258.1"/>
    <property type="molecule type" value="Genomic_DNA"/>
</dbReference>
<sequence length="123" mass="13933">MSPPDGDLSHASILGGMTNGQLASENIKLEQDFESWLPKFEDLIRMVNPPLPEQLKTNTLVGFLEGEARDLVDEMPDQDKNSYVEIVESLRSHFESQHFRSLASYLIVSSHTLNQSTHYLQET</sequence>
<evidence type="ECO:0000313" key="1">
    <source>
        <dbReference type="EMBL" id="KIH58258.1"/>
    </source>
</evidence>
<accession>A0A0C2CNG9</accession>